<accession>A0A9N7RL44</accession>
<reference evidence="9" key="1">
    <citation type="submission" date="2019-12" db="EMBL/GenBank/DDBJ databases">
        <authorList>
            <person name="Scholes J."/>
        </authorList>
    </citation>
    <scope>NUCLEOTIDE SEQUENCE</scope>
</reference>
<dbReference type="CDD" id="cd11393">
    <property type="entry name" value="bHLH_AtbHLH_like"/>
    <property type="match status" value="1"/>
</dbReference>
<feature type="region of interest" description="Disordered" evidence="7">
    <location>
        <begin position="167"/>
        <end position="187"/>
    </location>
</feature>
<keyword evidence="10" id="KW-1185">Reference proteome</keyword>
<dbReference type="GO" id="GO:0000978">
    <property type="term" value="F:RNA polymerase II cis-regulatory region sequence-specific DNA binding"/>
    <property type="evidence" value="ECO:0007669"/>
    <property type="project" value="TreeGrafter"/>
</dbReference>
<evidence type="ECO:0000313" key="9">
    <source>
        <dbReference type="EMBL" id="CAA0835951.1"/>
    </source>
</evidence>
<evidence type="ECO:0000259" key="8">
    <source>
        <dbReference type="PROSITE" id="PS50888"/>
    </source>
</evidence>
<keyword evidence="5" id="KW-0804">Transcription</keyword>
<dbReference type="PROSITE" id="PS50888">
    <property type="entry name" value="BHLH"/>
    <property type="match status" value="1"/>
</dbReference>
<evidence type="ECO:0000256" key="2">
    <source>
        <dbReference type="ARBA" id="ARBA00011738"/>
    </source>
</evidence>
<sequence length="316" mass="34976">MGEEFQGGVSFGEPWWNLSKNLFGLPSPCSSGANDMVEFDWPSHPMKASEDNCSNALMQAVPPPPDSSTSTFGGNYPLQLQPLNSISTSNNDFPLNNISPSYNSYTESLLQTLFDTDNFDPPQIPSLDHNQQTMNNFPSYDQMNVSSHDLNVSSFSSTRVTNTHVKRVNEDPGHSGSVGTKKGNDEAAMKRARIVTPSPLPTFKVRKEKLGDRVTALQQLVSPFGKTDTASVLHEAIEYIKFLHDQVSVLSTPYLKNGSHLHQHRQVPNKVNDEEERPIRDLKARGLCLVPISSTFPVTAEASTDFWSPIFGDCFK</sequence>
<keyword evidence="6" id="KW-0539">Nucleus</keyword>
<comment type="subunit">
    <text evidence="2">Homodimer.</text>
</comment>
<organism evidence="9 10">
    <name type="scientific">Striga hermonthica</name>
    <name type="common">Purple witchweed</name>
    <name type="synonym">Buchnera hermonthica</name>
    <dbReference type="NCBI Taxonomy" id="68872"/>
    <lineage>
        <taxon>Eukaryota</taxon>
        <taxon>Viridiplantae</taxon>
        <taxon>Streptophyta</taxon>
        <taxon>Embryophyta</taxon>
        <taxon>Tracheophyta</taxon>
        <taxon>Spermatophyta</taxon>
        <taxon>Magnoliopsida</taxon>
        <taxon>eudicotyledons</taxon>
        <taxon>Gunneridae</taxon>
        <taxon>Pentapetalae</taxon>
        <taxon>asterids</taxon>
        <taxon>lamiids</taxon>
        <taxon>Lamiales</taxon>
        <taxon>Orobanchaceae</taxon>
        <taxon>Buchnereae</taxon>
        <taxon>Striga</taxon>
    </lineage>
</organism>
<evidence type="ECO:0000256" key="4">
    <source>
        <dbReference type="ARBA" id="ARBA00023125"/>
    </source>
</evidence>
<comment type="subcellular location">
    <subcellularLocation>
        <location evidence="1">Nucleus</location>
    </subcellularLocation>
</comment>
<dbReference type="PANTHER" id="PTHR16223">
    <property type="entry name" value="TRANSCRIPTION FACTOR BHLH83-RELATED"/>
    <property type="match status" value="1"/>
</dbReference>
<evidence type="ECO:0000313" key="10">
    <source>
        <dbReference type="Proteomes" id="UP001153555"/>
    </source>
</evidence>
<name>A0A9N7RL44_STRHE</name>
<keyword evidence="3" id="KW-0805">Transcription regulation</keyword>
<evidence type="ECO:0000256" key="3">
    <source>
        <dbReference type="ARBA" id="ARBA00023015"/>
    </source>
</evidence>
<dbReference type="InterPro" id="IPR036638">
    <property type="entry name" value="HLH_DNA-bd_sf"/>
</dbReference>
<dbReference type="OrthoDB" id="673975at2759"/>
<proteinExistence type="predicted"/>
<dbReference type="InterPro" id="IPR045843">
    <property type="entry name" value="IND-like"/>
</dbReference>
<feature type="domain" description="BHLH" evidence="8">
    <location>
        <begin position="194"/>
        <end position="243"/>
    </location>
</feature>
<evidence type="ECO:0000256" key="6">
    <source>
        <dbReference type="ARBA" id="ARBA00023242"/>
    </source>
</evidence>
<dbReference type="EMBL" id="CACSLK010030184">
    <property type="protein sequence ID" value="CAA0835951.1"/>
    <property type="molecule type" value="Genomic_DNA"/>
</dbReference>
<evidence type="ECO:0000256" key="1">
    <source>
        <dbReference type="ARBA" id="ARBA00004123"/>
    </source>
</evidence>
<protein>
    <submittedName>
        <fullName evidence="9">Transcription factor bHLH112</fullName>
    </submittedName>
</protein>
<dbReference type="InterPro" id="IPR045239">
    <property type="entry name" value="bHLH95_bHLH"/>
</dbReference>
<dbReference type="AlphaFoldDB" id="A0A9N7RL44"/>
<dbReference type="FunFam" id="4.10.280.10:FF:000032">
    <property type="entry name" value="Transcription factor bHLH123 family"/>
    <property type="match status" value="1"/>
</dbReference>
<evidence type="ECO:0000256" key="7">
    <source>
        <dbReference type="SAM" id="MobiDB-lite"/>
    </source>
</evidence>
<dbReference type="Proteomes" id="UP001153555">
    <property type="component" value="Unassembled WGS sequence"/>
</dbReference>
<dbReference type="SUPFAM" id="SSF47459">
    <property type="entry name" value="HLH, helix-loop-helix DNA-binding domain"/>
    <property type="match status" value="1"/>
</dbReference>
<dbReference type="Gene3D" id="4.10.280.10">
    <property type="entry name" value="Helix-loop-helix DNA-binding domain"/>
    <property type="match status" value="1"/>
</dbReference>
<comment type="caution">
    <text evidence="9">The sequence shown here is derived from an EMBL/GenBank/DDBJ whole genome shotgun (WGS) entry which is preliminary data.</text>
</comment>
<dbReference type="GO" id="GO:0005634">
    <property type="term" value="C:nucleus"/>
    <property type="evidence" value="ECO:0007669"/>
    <property type="project" value="UniProtKB-SubCell"/>
</dbReference>
<dbReference type="GO" id="GO:0000981">
    <property type="term" value="F:DNA-binding transcription factor activity, RNA polymerase II-specific"/>
    <property type="evidence" value="ECO:0007669"/>
    <property type="project" value="TreeGrafter"/>
</dbReference>
<dbReference type="PANTHER" id="PTHR16223:SF303">
    <property type="entry name" value="BHLH DOMAIN-CONTAINING PROTEIN"/>
    <property type="match status" value="1"/>
</dbReference>
<gene>
    <name evidence="9" type="ORF">SHERM_03093</name>
</gene>
<dbReference type="GO" id="GO:0046983">
    <property type="term" value="F:protein dimerization activity"/>
    <property type="evidence" value="ECO:0007669"/>
    <property type="project" value="InterPro"/>
</dbReference>
<keyword evidence="4" id="KW-0238">DNA-binding</keyword>
<dbReference type="InterPro" id="IPR011598">
    <property type="entry name" value="bHLH_dom"/>
</dbReference>
<evidence type="ECO:0000256" key="5">
    <source>
        <dbReference type="ARBA" id="ARBA00023163"/>
    </source>
</evidence>